<dbReference type="GO" id="GO:0045454">
    <property type="term" value="P:cell redox homeostasis"/>
    <property type="evidence" value="ECO:0007669"/>
    <property type="project" value="TreeGrafter"/>
</dbReference>
<dbReference type="InterPro" id="IPR036249">
    <property type="entry name" value="Thioredoxin-like_sf"/>
</dbReference>
<comment type="subcellular location">
    <subcellularLocation>
        <location evidence="1">Cell membrane</location>
        <topology evidence="1">Multi-pass membrane protein</topology>
    </subcellularLocation>
</comment>
<evidence type="ECO:0000256" key="8">
    <source>
        <dbReference type="SAM" id="Phobius"/>
    </source>
</evidence>
<feature type="transmembrane region" description="Helical" evidence="8">
    <location>
        <begin position="210"/>
        <end position="238"/>
    </location>
</feature>
<feature type="transmembrane region" description="Helical" evidence="8">
    <location>
        <begin position="332"/>
        <end position="361"/>
    </location>
</feature>
<feature type="compositionally biased region" description="Low complexity" evidence="7">
    <location>
        <begin position="164"/>
        <end position="173"/>
    </location>
</feature>
<name>A0A1E7YK95_9PROT</name>
<dbReference type="Proteomes" id="UP000175616">
    <property type="component" value="Unassembled WGS sequence"/>
</dbReference>
<feature type="transmembrane region" description="Helical" evidence="8">
    <location>
        <begin position="432"/>
        <end position="451"/>
    </location>
</feature>
<feature type="region of interest" description="Disordered" evidence="7">
    <location>
        <begin position="164"/>
        <end position="185"/>
    </location>
</feature>
<dbReference type="Pfam" id="PF13899">
    <property type="entry name" value="Thioredoxin_7"/>
    <property type="match status" value="1"/>
</dbReference>
<gene>
    <name evidence="10" type="ORF">BAE27_12415</name>
</gene>
<dbReference type="NCBIfam" id="NF001419">
    <property type="entry name" value="PRK00293.1"/>
    <property type="match status" value="1"/>
</dbReference>
<dbReference type="InterPro" id="IPR013766">
    <property type="entry name" value="Thioredoxin_domain"/>
</dbReference>
<evidence type="ECO:0000313" key="10">
    <source>
        <dbReference type="EMBL" id="OFC29980.1"/>
    </source>
</evidence>
<organism evidence="10 11">
    <name type="scientific">Acidithiobacillus caldus</name>
    <dbReference type="NCBI Taxonomy" id="33059"/>
    <lineage>
        <taxon>Bacteria</taxon>
        <taxon>Pseudomonadati</taxon>
        <taxon>Pseudomonadota</taxon>
        <taxon>Acidithiobacillia</taxon>
        <taxon>Acidithiobacillales</taxon>
        <taxon>Acidithiobacillaceae</taxon>
        <taxon>Acidithiobacillus</taxon>
    </lineage>
</organism>
<dbReference type="PANTHER" id="PTHR32234">
    <property type="entry name" value="THIOL:DISULFIDE INTERCHANGE PROTEIN DSBD"/>
    <property type="match status" value="1"/>
</dbReference>
<dbReference type="GO" id="GO:0005886">
    <property type="term" value="C:plasma membrane"/>
    <property type="evidence" value="ECO:0007669"/>
    <property type="project" value="UniProtKB-SubCell"/>
</dbReference>
<protein>
    <submittedName>
        <fullName evidence="10">Thiol:disulfide interchange protein</fullName>
    </submittedName>
</protein>
<keyword evidence="4" id="KW-0201">Cytochrome c-type biogenesis</keyword>
<evidence type="ECO:0000256" key="1">
    <source>
        <dbReference type="ARBA" id="ARBA00004651"/>
    </source>
</evidence>
<evidence type="ECO:0000256" key="5">
    <source>
        <dbReference type="ARBA" id="ARBA00022989"/>
    </source>
</evidence>
<dbReference type="GO" id="GO:0015035">
    <property type="term" value="F:protein-disulfide reductase activity"/>
    <property type="evidence" value="ECO:0007669"/>
    <property type="project" value="TreeGrafter"/>
</dbReference>
<dbReference type="Pfam" id="PF11412">
    <property type="entry name" value="DsbD_N"/>
    <property type="match status" value="1"/>
</dbReference>
<accession>A0A1E7YK95</accession>
<dbReference type="GO" id="GO:0017004">
    <property type="term" value="P:cytochrome complex assembly"/>
    <property type="evidence" value="ECO:0007669"/>
    <property type="project" value="UniProtKB-KW"/>
</dbReference>
<dbReference type="InterPro" id="IPR028250">
    <property type="entry name" value="DsbDN"/>
</dbReference>
<proteinExistence type="predicted"/>
<evidence type="ECO:0000259" key="9">
    <source>
        <dbReference type="PROSITE" id="PS51352"/>
    </source>
</evidence>
<dbReference type="RefSeq" id="WP_070114225.1">
    <property type="nucleotide sequence ID" value="NZ_CP133598.1"/>
</dbReference>
<dbReference type="SUPFAM" id="SSF52833">
    <property type="entry name" value="Thioredoxin-like"/>
    <property type="match status" value="1"/>
</dbReference>
<evidence type="ECO:0000256" key="7">
    <source>
        <dbReference type="SAM" id="MobiDB-lite"/>
    </source>
</evidence>
<dbReference type="InterPro" id="IPR003834">
    <property type="entry name" value="Cyt_c_assmbl_TM_dom"/>
</dbReference>
<feature type="transmembrane region" description="Helical" evidence="8">
    <location>
        <begin position="463"/>
        <end position="483"/>
    </location>
</feature>
<dbReference type="PROSITE" id="PS51352">
    <property type="entry name" value="THIOREDOXIN_2"/>
    <property type="match status" value="1"/>
</dbReference>
<keyword evidence="5 8" id="KW-1133">Transmembrane helix</keyword>
<feature type="domain" description="Thioredoxin" evidence="9">
    <location>
        <begin position="505"/>
        <end position="627"/>
    </location>
</feature>
<dbReference type="Pfam" id="PF02683">
    <property type="entry name" value="DsbD_TM"/>
    <property type="match status" value="1"/>
</dbReference>
<dbReference type="AlphaFoldDB" id="A0A1E7YK95"/>
<feature type="transmembrane region" description="Helical" evidence="8">
    <location>
        <begin position="373"/>
        <end position="396"/>
    </location>
</feature>
<evidence type="ECO:0000256" key="3">
    <source>
        <dbReference type="ARBA" id="ARBA00022692"/>
    </source>
</evidence>
<feature type="transmembrane region" description="Helical" evidence="8">
    <location>
        <begin position="259"/>
        <end position="279"/>
    </location>
</feature>
<sequence>MLRHPDMRWLWLSLTIFLWLSPLAMAGDGFSSTEGGSSQLLAPSNAFRFKAQMAPNNVLILRWIVAPRYHLYRNRIKIHVTPTSVRLGHYTLPPGKPMHIPGLGTFAVYEGDITTVRVPVLFHGAPPKHIQVTSSFQGCANAGVCYPMETQTYSLVPTTSSTSRTMTATASTTKGQPPISPAEPTKPNLASGQYSQFAAGLLGTHTFLTLLLFFVAGLGLAFTPCIFPMIPILSSLVVGHANSHMTRRQSRWHAFSISLVYVIGMSLAYAVAGVVAAVTGSYLQAFFQNPWVLGSFSALFVLLALSMFGFYELQMPSAIQSRLSQYGRGGHFMGVFVMGILSALIVGPCVAAPLAGALLFIAHTGNVSLGGLALFLLAVGMGVPLIVIGTSAGHFLPKAGAWMDGVKAIFGVVLLGVAIWFLTRIVPGPLALALWAVLAIVTSLYLGALTVRPSPSQADWALFRQGLGMVLLVYGVALALGALGGGTQALEPLAPYTGRTIGLAAAQRSTTPQFTLVRTLPQLRAALAGDKGHPVLVDFWARWCVECQRMDMETYDNPRVVKALRSLSLIRVDVTANNEASTDLLHQFQLFGPPAVLLLNPQGYLVAQYEGYEGPNALLHHLHEKFGRTAPDPGKSFS</sequence>
<dbReference type="EMBL" id="LZYE01000348">
    <property type="protein sequence ID" value="OFC29980.1"/>
    <property type="molecule type" value="Genomic_DNA"/>
</dbReference>
<evidence type="ECO:0000256" key="6">
    <source>
        <dbReference type="ARBA" id="ARBA00023136"/>
    </source>
</evidence>
<dbReference type="PANTHER" id="PTHR32234:SF0">
    <property type="entry name" value="THIOL:DISULFIDE INTERCHANGE PROTEIN DSBD"/>
    <property type="match status" value="1"/>
</dbReference>
<feature type="transmembrane region" description="Helical" evidence="8">
    <location>
        <begin position="408"/>
        <end position="426"/>
    </location>
</feature>
<feature type="transmembrane region" description="Helical" evidence="8">
    <location>
        <begin position="291"/>
        <end position="311"/>
    </location>
</feature>
<keyword evidence="6 8" id="KW-0472">Membrane</keyword>
<dbReference type="Gene3D" id="3.40.30.10">
    <property type="entry name" value="Glutaredoxin"/>
    <property type="match status" value="1"/>
</dbReference>
<keyword evidence="2" id="KW-1003">Cell membrane</keyword>
<comment type="caution">
    <text evidence="10">The sequence shown here is derived from an EMBL/GenBank/DDBJ whole genome shotgun (WGS) entry which is preliminary data.</text>
</comment>
<evidence type="ECO:0000256" key="4">
    <source>
        <dbReference type="ARBA" id="ARBA00022748"/>
    </source>
</evidence>
<dbReference type="InterPro" id="IPR036929">
    <property type="entry name" value="DsbDN_sf"/>
</dbReference>
<keyword evidence="3 8" id="KW-0812">Transmembrane</keyword>
<evidence type="ECO:0000313" key="11">
    <source>
        <dbReference type="Proteomes" id="UP000175616"/>
    </source>
</evidence>
<dbReference type="Gene3D" id="2.60.40.1250">
    <property type="entry name" value="Thiol:disulfide interchange protein DsbD, N-terminal domain"/>
    <property type="match status" value="1"/>
</dbReference>
<dbReference type="SUPFAM" id="SSF74863">
    <property type="entry name" value="Thiol:disulfide interchange protein DsbD, N-terminal domain (DsbD-alpha)"/>
    <property type="match status" value="1"/>
</dbReference>
<reference evidence="10 11" key="1">
    <citation type="submission" date="2016-06" db="EMBL/GenBank/DDBJ databases">
        <title>Gene turnover analysis identifies the evolutionary adaptation of the extremophile Acidithiobacillus caldus.</title>
        <authorList>
            <person name="Zhang X."/>
        </authorList>
    </citation>
    <scope>NUCLEOTIDE SEQUENCE [LARGE SCALE GENOMIC DNA]</scope>
    <source>
        <strain evidence="10 11">DX</strain>
    </source>
</reference>
<evidence type="ECO:0000256" key="2">
    <source>
        <dbReference type="ARBA" id="ARBA00022475"/>
    </source>
</evidence>